<dbReference type="Pfam" id="PF15611">
    <property type="entry name" value="EH_Signature"/>
    <property type="match status" value="1"/>
</dbReference>
<name>F6FPD5_ISOV2</name>
<dbReference type="Proteomes" id="UP000009236">
    <property type="component" value="Chromosome"/>
</dbReference>
<dbReference type="EMBL" id="CP002810">
    <property type="protein sequence ID" value="AEG43648.1"/>
    <property type="molecule type" value="Genomic_DNA"/>
</dbReference>
<proteinExistence type="predicted"/>
<sequence>MSLTLPSPRVALASWPEDMPEKWQRVAAEAKHIARNAGSGRRAEALHGPVRRLLEERRTDELLTRMGDRVFARVVVALWAEEPRLAQRSMTPELVRAVVERPEGRPVGHPTAITLASLFLEHYDRLDDWHAGLFEAVASTVDVAAHRTHPRAHRDLVEVLRDLRRYVVERDGPRAFARHLITSGATPEKDRDARALCGDNSGRYAQVLRNTFYLELIAGADHSAEGHSFLADATARATALRRDEDDRRFGIAVLSALCDKSDTAVPSTEWVDAVLAIGGDPRHEQSSTWRDWWAHVDEPLRARAVRWMSGADLRAFLRAVRVYGDETQNESLQRMFPRRERFLMGLYETGRVQATRLILGNDVRRTMRRVTNINLVDAPRFDDMNTDTAIVFVDCGDFHLVEGSHKFKLHLYLGRPGPKLTDPRRRAYTRDELIHVIPDAHKRRHPLGERAHDAWTHDQGGAWLRKALDFLREGGIAIDEAALVDTHDMEDLLRRRSGLAPRRRSPSRAAWRRR</sequence>
<evidence type="ECO:0000313" key="3">
    <source>
        <dbReference type="Proteomes" id="UP000009236"/>
    </source>
</evidence>
<dbReference type="eggNOG" id="ENOG502Z9SM">
    <property type="taxonomic scope" value="Bacteria"/>
</dbReference>
<dbReference type="RefSeq" id="WP_013838040.1">
    <property type="nucleotide sequence ID" value="NC_015588.1"/>
</dbReference>
<dbReference type="AlphaFoldDB" id="F6FPD5"/>
<gene>
    <name evidence="2" type="ordered locus">Isova_0864</name>
</gene>
<protein>
    <recommendedName>
        <fullName evidence="1">Zorya protein ZorC EH domain-containing protein</fullName>
    </recommendedName>
</protein>
<feature type="domain" description="Zorya protein ZorC EH" evidence="1">
    <location>
        <begin position="23"/>
        <end position="469"/>
    </location>
</feature>
<evidence type="ECO:0000313" key="2">
    <source>
        <dbReference type="EMBL" id="AEG43648.1"/>
    </source>
</evidence>
<dbReference type="InterPro" id="IPR028943">
    <property type="entry name" value="ZorC_EH_Signature_dom"/>
</dbReference>
<dbReference type="HOGENOM" id="CLU_021580_0_0_11"/>
<dbReference type="KEGG" id="iva:Isova_0864"/>
<reference evidence="2 3" key="1">
    <citation type="submission" date="2011-05" db="EMBL/GenBank/DDBJ databases">
        <title>Complete sequence of Isoptericola variabilis 225.</title>
        <authorList>
            <consortium name="US DOE Joint Genome Institute"/>
            <person name="Lucas S."/>
            <person name="Han J."/>
            <person name="Lapidus A."/>
            <person name="Cheng J.-F."/>
            <person name="Goodwin L."/>
            <person name="Pitluck S."/>
            <person name="Peters L."/>
            <person name="Mikhailova N."/>
            <person name="Zeytun A."/>
            <person name="Han C."/>
            <person name="Tapia R."/>
            <person name="Land M."/>
            <person name="Hauser L."/>
            <person name="Kyrpides N."/>
            <person name="Ivanova N."/>
            <person name="Pagani I."/>
            <person name="Siebers A."/>
            <person name="Allgaier M."/>
            <person name="Thelen M."/>
            <person name="Hugenholtz P."/>
            <person name="Gladden J."/>
            <person name="Woyke T."/>
        </authorList>
    </citation>
    <scope>NUCLEOTIDE SEQUENCE [LARGE SCALE GENOMIC DNA]</scope>
    <source>
        <strain evidence="3">225</strain>
    </source>
</reference>
<evidence type="ECO:0000259" key="1">
    <source>
        <dbReference type="Pfam" id="PF15611"/>
    </source>
</evidence>
<organism evidence="3">
    <name type="scientific">Isoptericola variabilis (strain 225)</name>
    <dbReference type="NCBI Taxonomy" id="743718"/>
    <lineage>
        <taxon>Bacteria</taxon>
        <taxon>Bacillati</taxon>
        <taxon>Actinomycetota</taxon>
        <taxon>Actinomycetes</taxon>
        <taxon>Micrococcales</taxon>
        <taxon>Promicromonosporaceae</taxon>
        <taxon>Isoptericola</taxon>
    </lineage>
</organism>
<accession>F6FPD5</accession>
<dbReference type="STRING" id="743718.Isova_0864"/>
<keyword evidence="3" id="KW-1185">Reference proteome</keyword>